<dbReference type="EMBL" id="JACNLK010000045">
    <property type="protein sequence ID" value="MBC8208566.1"/>
    <property type="molecule type" value="Genomic_DNA"/>
</dbReference>
<evidence type="ECO:0000256" key="7">
    <source>
        <dbReference type="ARBA" id="ARBA00023125"/>
    </source>
</evidence>
<evidence type="ECO:0000259" key="11">
    <source>
        <dbReference type="SMART" id="SM00382"/>
    </source>
</evidence>
<reference evidence="13 14" key="1">
    <citation type="submission" date="2020-08" db="EMBL/GenBank/DDBJ databases">
        <title>Bridging the membrane lipid divide: bacteria of the FCB group superphylum have the potential to synthesize archaeal ether lipids.</title>
        <authorList>
            <person name="Villanueva L."/>
            <person name="Von Meijenfeldt F.A.B."/>
            <person name="Westbye A.B."/>
            <person name="Yadav S."/>
            <person name="Hopmans E.C."/>
            <person name="Dutilh B.E."/>
            <person name="Sinninghe Damste J.S."/>
        </authorList>
    </citation>
    <scope>NUCLEOTIDE SEQUENCE [LARGE SCALE GENOMIC DNA]</scope>
    <source>
        <strain evidence="13">NIOZ-UU81</strain>
    </source>
</reference>
<dbReference type="InterPro" id="IPR010921">
    <property type="entry name" value="Trp_repressor/repl_initiator"/>
</dbReference>
<dbReference type="PROSITE" id="PS01008">
    <property type="entry name" value="DNAA"/>
    <property type="match status" value="1"/>
</dbReference>
<dbReference type="Gene3D" id="3.40.50.300">
    <property type="entry name" value="P-loop containing nucleotide triphosphate hydrolases"/>
    <property type="match status" value="1"/>
</dbReference>
<dbReference type="Pfam" id="PF11638">
    <property type="entry name" value="DnaA_N"/>
    <property type="match status" value="1"/>
</dbReference>
<dbReference type="Pfam" id="PF00308">
    <property type="entry name" value="Bac_DnaA"/>
    <property type="match status" value="1"/>
</dbReference>
<keyword evidence="6" id="KW-0446">Lipid-binding</keyword>
<keyword evidence="5 9" id="KW-0067">ATP-binding</keyword>
<dbReference type="GO" id="GO:0005524">
    <property type="term" value="F:ATP binding"/>
    <property type="evidence" value="ECO:0007669"/>
    <property type="project" value="UniProtKB-UniRule"/>
</dbReference>
<dbReference type="CDD" id="cd06571">
    <property type="entry name" value="Bac_DnaA_C"/>
    <property type="match status" value="1"/>
</dbReference>
<gene>
    <name evidence="13" type="primary">dnaA</name>
    <name evidence="13" type="ORF">H8E79_05315</name>
</gene>
<dbReference type="GO" id="GO:0006270">
    <property type="term" value="P:DNA replication initiation"/>
    <property type="evidence" value="ECO:0007669"/>
    <property type="project" value="UniProtKB-UniRule"/>
</dbReference>
<protein>
    <recommendedName>
        <fullName evidence="8 9">Chromosomal replication initiator protein DnaA</fullName>
    </recommendedName>
</protein>
<dbReference type="Pfam" id="PF08299">
    <property type="entry name" value="Bac_DnaA_C"/>
    <property type="match status" value="1"/>
</dbReference>
<feature type="domain" description="Chromosomal replication initiator DnaA C-terminal" evidence="12">
    <location>
        <begin position="348"/>
        <end position="416"/>
    </location>
</feature>
<dbReference type="InterPro" id="IPR013159">
    <property type="entry name" value="DnaA_C"/>
</dbReference>
<comment type="caution">
    <text evidence="13">The sequence shown here is derived from an EMBL/GenBank/DDBJ whole genome shotgun (WGS) entry which is preliminary data.</text>
</comment>
<dbReference type="SUPFAM" id="SSF48295">
    <property type="entry name" value="TrpR-like"/>
    <property type="match status" value="1"/>
</dbReference>
<proteinExistence type="inferred from homology"/>
<accession>A0A8J6T9J0</accession>
<dbReference type="GO" id="GO:0003688">
    <property type="term" value="F:DNA replication origin binding"/>
    <property type="evidence" value="ECO:0007669"/>
    <property type="project" value="UniProtKB-UniRule"/>
</dbReference>
<dbReference type="Proteomes" id="UP000599024">
    <property type="component" value="Unassembled WGS sequence"/>
</dbReference>
<evidence type="ECO:0000256" key="5">
    <source>
        <dbReference type="ARBA" id="ARBA00022840"/>
    </source>
</evidence>
<dbReference type="InterPro" id="IPR001957">
    <property type="entry name" value="Chromosome_initiator_DnaA"/>
</dbReference>
<dbReference type="CDD" id="cd00009">
    <property type="entry name" value="AAA"/>
    <property type="match status" value="1"/>
</dbReference>
<dbReference type="SMART" id="SM00382">
    <property type="entry name" value="AAA"/>
    <property type="match status" value="1"/>
</dbReference>
<comment type="similarity">
    <text evidence="1 10">Belongs to the DnaA family.</text>
</comment>
<evidence type="ECO:0000256" key="1">
    <source>
        <dbReference type="ARBA" id="ARBA00006583"/>
    </source>
</evidence>
<dbReference type="GO" id="GO:0006275">
    <property type="term" value="P:regulation of DNA replication"/>
    <property type="evidence" value="ECO:0007669"/>
    <property type="project" value="UniProtKB-UniRule"/>
</dbReference>
<evidence type="ECO:0000256" key="9">
    <source>
        <dbReference type="RuleBase" id="RU000577"/>
    </source>
</evidence>
<evidence type="ECO:0000256" key="2">
    <source>
        <dbReference type="ARBA" id="ARBA00022490"/>
    </source>
</evidence>
<evidence type="ECO:0000313" key="14">
    <source>
        <dbReference type="Proteomes" id="UP000599024"/>
    </source>
</evidence>
<keyword evidence="2" id="KW-0963">Cytoplasm</keyword>
<name>A0A8J6T9J0_9BACT</name>
<sequence>MVWEEAKSVLRKTLPENIFDLWIEPLKCVQNTNDQLELSCPDPYYRAHLAQHHLEQIRETVHDIDGGRCQVLLSASGRKSLPPAAPGNQLRLPHVPEGGSSVRSLHPRYTFDSFMVGESNCLAQSACRAVVNGDDSIGPCLYINSSTGLGKSHLTHAVAHRILATSPMTRLHYLTAQQFSGEMVREIKGNTMDRFKRKYHECCDILLVEDIHALTGKKKTQEELNELLDSLIKGGKRVVFTAKSAPRELLGIDNDLRSRMTAGLVTRIDAPDISTRRRIIQHKAALHGLDLAEEHCDYIAQHIQGDVRQIESALVAIRAQSALCQGDLKMECIRETVESIVGVPQILTTAMIGEFVGGQFKVGVQEMQSRSRKQAVVFPRQVAMYLSRQHTQESLADIGRAFNRDHATVLHSIKVVTERSLRDHSVSAQIDLLNKKMERM</sequence>
<dbReference type="PANTHER" id="PTHR30050">
    <property type="entry name" value="CHROMOSOMAL REPLICATION INITIATOR PROTEIN DNAA"/>
    <property type="match status" value="1"/>
</dbReference>
<dbReference type="InterPro" id="IPR027417">
    <property type="entry name" value="P-loop_NTPase"/>
</dbReference>
<dbReference type="SMART" id="SM00760">
    <property type="entry name" value="Bac_DnaA_C"/>
    <property type="match status" value="1"/>
</dbReference>
<dbReference type="NCBIfam" id="TIGR00362">
    <property type="entry name" value="DnaA"/>
    <property type="match status" value="1"/>
</dbReference>
<evidence type="ECO:0000256" key="3">
    <source>
        <dbReference type="ARBA" id="ARBA00022705"/>
    </source>
</evidence>
<dbReference type="Gene3D" id="1.10.8.60">
    <property type="match status" value="1"/>
</dbReference>
<dbReference type="InterPro" id="IPR013317">
    <property type="entry name" value="DnaA_dom"/>
</dbReference>
<dbReference type="PANTHER" id="PTHR30050:SF2">
    <property type="entry name" value="CHROMOSOMAL REPLICATION INITIATOR PROTEIN DNAA"/>
    <property type="match status" value="1"/>
</dbReference>
<evidence type="ECO:0000256" key="8">
    <source>
        <dbReference type="NCBIfam" id="TIGR00362"/>
    </source>
</evidence>
<comment type="function">
    <text evidence="9">Plays an essential role in the initiation and regulation of chromosomal replication. ATP-DnaA binds to the origin of replication (oriC) to initiate formation of the DNA replication initiation complex once per cell cycle. Binds the DnaA box (a 9 base pair repeat at the origin) and separates the double-stranded (ds)DNA. Forms a right-handed helical filament on oriC DNA; dsDNA binds to the exterior of the filament while single-stranded (ss)DNA is stabiized in the filament's interior. The ATP-DnaA-oriC complex binds and stabilizes one strand of the AT-rich DNA unwinding element (DUE), permitting loading of DNA polymerase. After initiation quickly degrades to an ADP-DnaA complex that is not apt for DNA replication. Binds acidic phospholipids.</text>
</comment>
<keyword evidence="3 9" id="KW-0235">DNA replication</keyword>
<dbReference type="SUPFAM" id="SSF52540">
    <property type="entry name" value="P-loop containing nucleoside triphosphate hydrolases"/>
    <property type="match status" value="1"/>
</dbReference>
<dbReference type="Gene3D" id="1.10.1750.10">
    <property type="match status" value="1"/>
</dbReference>
<keyword evidence="7 9" id="KW-0238">DNA-binding</keyword>
<organism evidence="13 14">
    <name type="scientific">Candidatus Desulfatifera sulfidica</name>
    <dbReference type="NCBI Taxonomy" id="2841691"/>
    <lineage>
        <taxon>Bacteria</taxon>
        <taxon>Pseudomonadati</taxon>
        <taxon>Thermodesulfobacteriota</taxon>
        <taxon>Desulfobulbia</taxon>
        <taxon>Desulfobulbales</taxon>
        <taxon>Desulfobulbaceae</taxon>
        <taxon>Candidatus Desulfatifera</taxon>
    </lineage>
</organism>
<evidence type="ECO:0000313" key="13">
    <source>
        <dbReference type="EMBL" id="MBC8208566.1"/>
    </source>
</evidence>
<evidence type="ECO:0000256" key="6">
    <source>
        <dbReference type="ARBA" id="ARBA00023121"/>
    </source>
</evidence>
<dbReference type="GO" id="GO:0005886">
    <property type="term" value="C:plasma membrane"/>
    <property type="evidence" value="ECO:0007669"/>
    <property type="project" value="TreeGrafter"/>
</dbReference>
<keyword evidence="4 9" id="KW-0547">Nucleotide-binding</keyword>
<dbReference type="InterPro" id="IPR020591">
    <property type="entry name" value="Chromosome_initiator_DnaA-like"/>
</dbReference>
<dbReference type="GO" id="GO:0008289">
    <property type="term" value="F:lipid binding"/>
    <property type="evidence" value="ECO:0007669"/>
    <property type="project" value="UniProtKB-KW"/>
</dbReference>
<dbReference type="PRINTS" id="PR00051">
    <property type="entry name" value="DNAA"/>
</dbReference>
<dbReference type="InterPro" id="IPR018312">
    <property type="entry name" value="Chromosome_initiator_DnaA_CS"/>
</dbReference>
<dbReference type="InterPro" id="IPR024633">
    <property type="entry name" value="DnaA_N_dom"/>
</dbReference>
<dbReference type="InterPro" id="IPR038454">
    <property type="entry name" value="DnaA_N_sf"/>
</dbReference>
<evidence type="ECO:0000259" key="12">
    <source>
        <dbReference type="SMART" id="SM00760"/>
    </source>
</evidence>
<dbReference type="Gene3D" id="3.30.300.180">
    <property type="match status" value="1"/>
</dbReference>
<evidence type="ECO:0000256" key="4">
    <source>
        <dbReference type="ARBA" id="ARBA00022741"/>
    </source>
</evidence>
<dbReference type="InterPro" id="IPR003593">
    <property type="entry name" value="AAA+_ATPase"/>
</dbReference>
<evidence type="ECO:0000256" key="10">
    <source>
        <dbReference type="RuleBase" id="RU004227"/>
    </source>
</evidence>
<feature type="domain" description="AAA+ ATPase" evidence="11">
    <location>
        <begin position="137"/>
        <end position="286"/>
    </location>
</feature>
<dbReference type="AlphaFoldDB" id="A0A8J6T9J0"/>